<dbReference type="PANTHER" id="PTHR31111">
    <property type="entry name" value="BNAA05G37150D PROTEIN-RELATED"/>
    <property type="match status" value="1"/>
</dbReference>
<dbReference type="EMBL" id="KB870807">
    <property type="protein sequence ID" value="EOA32295.1"/>
    <property type="molecule type" value="Genomic_DNA"/>
</dbReference>
<proteinExistence type="predicted"/>
<dbReference type="eggNOG" id="ENOG502SNHU">
    <property type="taxonomic scope" value="Eukaryota"/>
</dbReference>
<reference evidence="3" key="1">
    <citation type="journal article" date="2013" name="Nat. Genet.">
        <title>The Capsella rubella genome and the genomic consequences of rapid mating system evolution.</title>
        <authorList>
            <person name="Slotte T."/>
            <person name="Hazzouri K.M."/>
            <person name="Agren J.A."/>
            <person name="Koenig D."/>
            <person name="Maumus F."/>
            <person name="Guo Y.L."/>
            <person name="Steige K."/>
            <person name="Platts A.E."/>
            <person name="Escobar J.S."/>
            <person name="Newman L.K."/>
            <person name="Wang W."/>
            <person name="Mandakova T."/>
            <person name="Vello E."/>
            <person name="Smith L.M."/>
            <person name="Henz S.R."/>
            <person name="Steffen J."/>
            <person name="Takuno S."/>
            <person name="Brandvain Y."/>
            <person name="Coop G."/>
            <person name="Andolfatto P."/>
            <person name="Hu T.T."/>
            <person name="Blanchette M."/>
            <person name="Clark R.M."/>
            <person name="Quesneville H."/>
            <person name="Nordborg M."/>
            <person name="Gaut B.S."/>
            <person name="Lysak M.A."/>
            <person name="Jenkins J."/>
            <person name="Grimwood J."/>
            <person name="Chapman J."/>
            <person name="Prochnik S."/>
            <person name="Shu S."/>
            <person name="Rokhsar D."/>
            <person name="Schmutz J."/>
            <person name="Weigel D."/>
            <person name="Wright S.I."/>
        </authorList>
    </citation>
    <scope>NUCLEOTIDE SEQUENCE [LARGE SCALE GENOMIC DNA]</scope>
    <source>
        <strain evidence="3">cv. Monte Gargano</strain>
    </source>
</reference>
<keyword evidence="3" id="KW-1185">Reference proteome</keyword>
<protein>
    <recommendedName>
        <fullName evidence="1">F-box associated beta-propeller type 3 domain-containing protein</fullName>
    </recommendedName>
</protein>
<organism evidence="2 3">
    <name type="scientific">Capsella rubella</name>
    <dbReference type="NCBI Taxonomy" id="81985"/>
    <lineage>
        <taxon>Eukaryota</taxon>
        <taxon>Viridiplantae</taxon>
        <taxon>Streptophyta</taxon>
        <taxon>Embryophyta</taxon>
        <taxon>Tracheophyta</taxon>
        <taxon>Spermatophyta</taxon>
        <taxon>Magnoliopsida</taxon>
        <taxon>eudicotyledons</taxon>
        <taxon>Gunneridae</taxon>
        <taxon>Pentapetalae</taxon>
        <taxon>rosids</taxon>
        <taxon>malvids</taxon>
        <taxon>Brassicales</taxon>
        <taxon>Brassicaceae</taxon>
        <taxon>Camelineae</taxon>
        <taxon>Capsella</taxon>
    </lineage>
</organism>
<dbReference type="InterPro" id="IPR013187">
    <property type="entry name" value="F-box-assoc_dom_typ3"/>
</dbReference>
<dbReference type="AlphaFoldDB" id="R0I2Y5"/>
<sequence length="398" mass="46755">LWASMLCSPYFKELFLTSSLAKPRLLFAFVEKGEKSIYSQYGQETSEDVWRFFSLPQLVNPYENSSSSSLVASADFHVIFSPEKLMIFHSYDQRYFSCGYVSGLFYIHGYRNQGRYAILPYRYTYSKAYIFFGFDPIDKQHKVLYMAYPFGPGRHRILTIGSGDMSWRKISCSLRHEAKSDGVCINGVLYYLCDTSSCMHDSPNDVKSDYVIVCFHVRSEKFTFIDVEMFCRLINYKGKLAVIYGEYDVDFYKSCGRENLDEFLENTFDYDLSNELHVWVLEDVEKQEWLKYGCTWTDELICRRHVSFTGATASGEIVFSMRKYTPYYPFYVFYFNLQRNTLQRVEIQGFGERLTKPCIVRTFANHIEDLNVNDLELLKSVHPPLGYEEPEYEEDEEE</sequence>
<dbReference type="NCBIfam" id="TIGR01640">
    <property type="entry name" value="F_box_assoc_1"/>
    <property type="match status" value="1"/>
</dbReference>
<evidence type="ECO:0000313" key="3">
    <source>
        <dbReference type="Proteomes" id="UP000029121"/>
    </source>
</evidence>
<name>R0I2Y5_9BRAS</name>
<evidence type="ECO:0000313" key="2">
    <source>
        <dbReference type="EMBL" id="EOA32295.1"/>
    </source>
</evidence>
<feature type="domain" description="F-box associated beta-propeller type 3" evidence="1">
    <location>
        <begin position="47"/>
        <end position="367"/>
    </location>
</feature>
<dbReference type="PANTHER" id="PTHR31111:SF130">
    <property type="entry name" value="F-BOX ASSOCIATED UBIQUITINATION EFFECTOR FAMILY PROTEIN"/>
    <property type="match status" value="1"/>
</dbReference>
<dbReference type="Proteomes" id="UP000029121">
    <property type="component" value="Unassembled WGS sequence"/>
</dbReference>
<dbReference type="Pfam" id="PF08268">
    <property type="entry name" value="FBA_3"/>
    <property type="match status" value="1"/>
</dbReference>
<dbReference type="InterPro" id="IPR017451">
    <property type="entry name" value="F-box-assoc_interact_dom"/>
</dbReference>
<gene>
    <name evidence="2" type="ORF">CARUB_v10015557mg</name>
</gene>
<feature type="non-terminal residue" evidence="2">
    <location>
        <position position="1"/>
    </location>
</feature>
<evidence type="ECO:0000259" key="1">
    <source>
        <dbReference type="Pfam" id="PF08268"/>
    </source>
</evidence>
<accession>R0I2Y5</accession>